<reference evidence="3 4" key="1">
    <citation type="submission" date="2017-12" db="EMBL/GenBank/DDBJ databases">
        <authorList>
            <person name="Pombert J.-F."/>
            <person name="Haag K.L."/>
            <person name="Ebert D."/>
        </authorList>
    </citation>
    <scope>NUCLEOTIDE SEQUENCE [LARGE SCALE GENOMIC DNA]</scope>
    <source>
        <strain evidence="3">BE-OM-2</strain>
    </source>
</reference>
<dbReference type="VEuPathDB" id="MicrosporidiaDB:CWI36_0157p0050"/>
<dbReference type="AlphaFoldDB" id="A0A4Q9LMN6"/>
<name>A0A4Q9LMN6_9MICR</name>
<evidence type="ECO:0000313" key="4">
    <source>
        <dbReference type="Proteomes" id="UP000291404"/>
    </source>
</evidence>
<comment type="caution">
    <text evidence="3">The sequence shown here is derived from an EMBL/GenBank/DDBJ whole genome shotgun (WGS) entry which is preliminary data.</text>
</comment>
<dbReference type="VEuPathDB" id="MicrosporidiaDB:CWI36_0100p0070"/>
<gene>
    <name evidence="3" type="ORF">CWI36_0100p0070</name>
    <name evidence="2" type="ORF">CWI36_0157p0050</name>
</gene>
<dbReference type="EMBL" id="PITI01000157">
    <property type="protein sequence ID" value="TBU08295.1"/>
    <property type="molecule type" value="Genomic_DNA"/>
</dbReference>
<accession>A0A4Q9LMN6</accession>
<keyword evidence="1" id="KW-1133">Transmembrane helix</keyword>
<proteinExistence type="predicted"/>
<dbReference type="PROSITE" id="PS51257">
    <property type="entry name" value="PROKAR_LIPOPROTEIN"/>
    <property type="match status" value="1"/>
</dbReference>
<sequence length="172" mass="20167">MKKNSGIIASSFLLLLMVSCLFYSSYITFIKKFPITKKKIEKQLFQTLTHYLAEKENVDISLKESDYSSSRYKMVLFNVTPLHFICIIDNKKLISVDRNVFANHYNNDQDGCKNSEFMQIISKIFYICGFFCFGHFTFERVDDLVLFNDIVIENAGPDFFRILCFLHKSIKK</sequence>
<organism evidence="3 4">
    <name type="scientific">Hamiltosporidium magnivora</name>
    <dbReference type="NCBI Taxonomy" id="148818"/>
    <lineage>
        <taxon>Eukaryota</taxon>
        <taxon>Fungi</taxon>
        <taxon>Fungi incertae sedis</taxon>
        <taxon>Microsporidia</taxon>
        <taxon>Dubosqiidae</taxon>
        <taxon>Hamiltosporidium</taxon>
    </lineage>
</organism>
<evidence type="ECO:0000256" key="1">
    <source>
        <dbReference type="SAM" id="Phobius"/>
    </source>
</evidence>
<dbReference type="VEuPathDB" id="MicrosporidiaDB:CWI39_0337p0060"/>
<evidence type="ECO:0008006" key="5">
    <source>
        <dbReference type="Google" id="ProtNLM"/>
    </source>
</evidence>
<feature type="transmembrane region" description="Helical" evidence="1">
    <location>
        <begin position="6"/>
        <end position="29"/>
    </location>
</feature>
<dbReference type="Proteomes" id="UP000291404">
    <property type="component" value="Unassembled WGS sequence"/>
</dbReference>
<dbReference type="EMBL" id="PITI01000100">
    <property type="protein sequence ID" value="TBU08765.1"/>
    <property type="molecule type" value="Genomic_DNA"/>
</dbReference>
<keyword evidence="4" id="KW-1185">Reference proteome</keyword>
<evidence type="ECO:0000313" key="3">
    <source>
        <dbReference type="EMBL" id="TBU08765.1"/>
    </source>
</evidence>
<protein>
    <recommendedName>
        <fullName evidence="5">Lipoprotein</fullName>
    </recommendedName>
</protein>
<keyword evidence="1" id="KW-0472">Membrane</keyword>
<keyword evidence="1" id="KW-0812">Transmembrane</keyword>
<evidence type="ECO:0000313" key="2">
    <source>
        <dbReference type="EMBL" id="TBU08295.1"/>
    </source>
</evidence>